<protein>
    <submittedName>
        <fullName evidence="1">DUF3892 domain-containing protein</fullName>
    </submittedName>
</protein>
<reference evidence="1 2" key="1">
    <citation type="submission" date="2023-03" db="EMBL/GenBank/DDBJ databases">
        <title>Bacillus Genome Sequencing.</title>
        <authorList>
            <person name="Dunlap C."/>
        </authorList>
    </citation>
    <scope>NUCLEOTIDE SEQUENCE [LARGE SCALE GENOMIC DNA]</scope>
    <source>
        <strain evidence="1 2">B-23453</strain>
    </source>
</reference>
<sequence>MESIEKVQRNLHGDIVSFQTSQGRIISYQKALIEAENRLLSGITIEKDSNGAVHLANAQDGDEDFLEYPPIF</sequence>
<organism evidence="1 2">
    <name type="scientific">Heyndrickxia acidicola</name>
    <dbReference type="NCBI Taxonomy" id="209389"/>
    <lineage>
        <taxon>Bacteria</taxon>
        <taxon>Bacillati</taxon>
        <taxon>Bacillota</taxon>
        <taxon>Bacilli</taxon>
        <taxon>Bacillales</taxon>
        <taxon>Bacillaceae</taxon>
        <taxon>Heyndrickxia</taxon>
    </lineage>
</organism>
<evidence type="ECO:0000313" key="2">
    <source>
        <dbReference type="Proteomes" id="UP001341444"/>
    </source>
</evidence>
<dbReference type="EMBL" id="JARMAB010000032">
    <property type="protein sequence ID" value="MED1205362.1"/>
    <property type="molecule type" value="Genomic_DNA"/>
</dbReference>
<accession>A0ABU6ML00</accession>
<dbReference type="InterPro" id="IPR024997">
    <property type="entry name" value="DUF3892"/>
</dbReference>
<keyword evidence="2" id="KW-1185">Reference proteome</keyword>
<comment type="caution">
    <text evidence="1">The sequence shown here is derived from an EMBL/GenBank/DDBJ whole genome shotgun (WGS) entry which is preliminary data.</text>
</comment>
<proteinExistence type="predicted"/>
<gene>
    <name evidence="1" type="ORF">P4T90_20130</name>
</gene>
<dbReference type="Proteomes" id="UP001341444">
    <property type="component" value="Unassembled WGS sequence"/>
</dbReference>
<name>A0ABU6ML00_9BACI</name>
<dbReference type="RefSeq" id="WP_066262956.1">
    <property type="nucleotide sequence ID" value="NZ_JARMAB010000032.1"/>
</dbReference>
<dbReference type="Pfam" id="PF13031">
    <property type="entry name" value="DUF3892"/>
    <property type="match status" value="1"/>
</dbReference>
<evidence type="ECO:0000313" key="1">
    <source>
        <dbReference type="EMBL" id="MED1205362.1"/>
    </source>
</evidence>